<reference evidence="3 4" key="1">
    <citation type="journal article" date="2011" name="Int. J. Syst. Evol. Microbiol.">
        <title>Relationship of Bacillus amyloliquefaciens clades associated with strains DSM 7T and FZB42T: a proposal for Bacillus amyloliquefaciens subsp. amyloliquefaciens subsp. nov. and Bacillus amyloliquefaciens subsp. plantarum subsp. nov. based on complete genome sequence comparisons.</title>
        <authorList>
            <person name="Borriss R."/>
            <person name="Chen X.H."/>
            <person name="Rueckert C."/>
            <person name="Blom J."/>
            <person name="Becker A."/>
            <person name="Baumgarth B."/>
            <person name="Fan B."/>
            <person name="Pukall R."/>
            <person name="Schumann P."/>
            <person name="Sproer C."/>
            <person name="Junge H."/>
            <person name="Vater J."/>
            <person name="Puhler A."/>
            <person name="Klenk H.P."/>
        </authorList>
    </citation>
    <scope>NUCLEOTIDE SEQUENCE [LARGE SCALE GENOMIC DNA]</scope>
    <source>
        <strain evidence="4">DSM 7</strain>
    </source>
</reference>
<dbReference type="RefSeq" id="WP_013352954.1">
    <property type="nucleotide sequence ID" value="NC_014551.1"/>
</dbReference>
<dbReference type="SMR" id="A0A9P1JIV1"/>
<dbReference type="InterPro" id="IPR050259">
    <property type="entry name" value="SDR"/>
</dbReference>
<dbReference type="Gene3D" id="3.40.50.720">
    <property type="entry name" value="NAD(P)-binding Rossmann-like Domain"/>
    <property type="match status" value="1"/>
</dbReference>
<dbReference type="FunFam" id="3.40.50.720:FF:000084">
    <property type="entry name" value="Short-chain dehydrogenase reductase"/>
    <property type="match status" value="1"/>
</dbReference>
<gene>
    <name evidence="3" type="primary">fabG3</name>
    <name evidence="3" type="ordered locus">BAMF_2475</name>
</gene>
<comment type="similarity">
    <text evidence="1">Belongs to the short-chain dehydrogenases/reductases (SDR) family.</text>
</comment>
<dbReference type="PANTHER" id="PTHR42879:SF2">
    <property type="entry name" value="3-OXOACYL-[ACYL-CARRIER-PROTEIN] REDUCTASE FABG"/>
    <property type="match status" value="1"/>
</dbReference>
<protein>
    <submittedName>
        <fullName evidence="3">3-oxoacyl-[acyl-carrier-protein] reductase</fullName>
        <ecNumber evidence="3">1.1.1.100</ecNumber>
    </submittedName>
</protein>
<dbReference type="KEGG" id="bao:BAMF_2475"/>
<evidence type="ECO:0000256" key="1">
    <source>
        <dbReference type="ARBA" id="ARBA00006484"/>
    </source>
</evidence>
<accession>A0A9P1JIV1</accession>
<evidence type="ECO:0000256" key="2">
    <source>
        <dbReference type="ARBA" id="ARBA00023002"/>
    </source>
</evidence>
<keyword evidence="4" id="KW-1185">Reference proteome</keyword>
<dbReference type="PRINTS" id="PR00081">
    <property type="entry name" value="GDHRDH"/>
</dbReference>
<evidence type="ECO:0000313" key="3">
    <source>
        <dbReference type="EMBL" id="CBI43601.1"/>
    </source>
</evidence>
<name>A0A9P1JIV1_BACAS</name>
<dbReference type="InterPro" id="IPR036291">
    <property type="entry name" value="NAD(P)-bd_dom_sf"/>
</dbReference>
<dbReference type="GO" id="GO:0008206">
    <property type="term" value="P:bile acid metabolic process"/>
    <property type="evidence" value="ECO:0007669"/>
    <property type="project" value="UniProtKB-ARBA"/>
</dbReference>
<dbReference type="PRINTS" id="PR00080">
    <property type="entry name" value="SDRFAMILY"/>
</dbReference>
<dbReference type="AlphaFoldDB" id="A0A9P1JIV1"/>
<dbReference type="EC" id="1.1.1.100" evidence="3"/>
<organism evidence="3 4">
    <name type="scientific">Bacillus amyloliquefaciens (strain ATCC 23350 / DSM 7 / BCRC 11601 / CCUG 28519 / NBRC 15535 / NRRL B-14393 / F)</name>
    <dbReference type="NCBI Taxonomy" id="692420"/>
    <lineage>
        <taxon>Bacteria</taxon>
        <taxon>Bacillati</taxon>
        <taxon>Bacillota</taxon>
        <taxon>Bacilli</taxon>
        <taxon>Bacillales</taxon>
        <taxon>Bacillaceae</taxon>
        <taxon>Bacillus</taxon>
        <taxon>Bacillus amyloliquefaciens group</taxon>
    </lineage>
</organism>
<dbReference type="GO" id="GO:0004316">
    <property type="term" value="F:3-oxoacyl-[acyl-carrier-protein] reductase (NADPH) activity"/>
    <property type="evidence" value="ECO:0007669"/>
    <property type="project" value="UniProtKB-EC"/>
</dbReference>
<evidence type="ECO:0000313" key="4">
    <source>
        <dbReference type="Proteomes" id="UP000006562"/>
    </source>
</evidence>
<dbReference type="Proteomes" id="UP000006562">
    <property type="component" value="Chromosome"/>
</dbReference>
<dbReference type="InterPro" id="IPR002347">
    <property type="entry name" value="SDR_fam"/>
</dbReference>
<dbReference type="EMBL" id="FN597644">
    <property type="protein sequence ID" value="CBI43601.1"/>
    <property type="molecule type" value="Genomic_DNA"/>
</dbReference>
<dbReference type="Pfam" id="PF13561">
    <property type="entry name" value="adh_short_C2"/>
    <property type="match status" value="1"/>
</dbReference>
<keyword evidence="2 3" id="KW-0560">Oxidoreductase</keyword>
<sequence length="243" mass="26195">MKGRVAIVTGAAHGIGRAVAAQLVTSGCQVALLDKNIDSLGSQDGSMRCEVDVTNSDQVHQAFQSVNKELGRIDILVNAVGGSQHSKLIETIEDSDWNTTFELNLRSVFNCTRAAIPDMKKRDWGRVVNITAVAGRTYTFFGGADFTAAKAAVIGFTRQCAFELAPYGITVNAVAPGLTLTERVESMWAEYNEEKRASILERIPIGRPSTVQEQAETICFLCSEHASYICGAILDVNGAMFVG</sequence>
<dbReference type="SUPFAM" id="SSF51735">
    <property type="entry name" value="NAD(P)-binding Rossmann-fold domains"/>
    <property type="match status" value="1"/>
</dbReference>
<proteinExistence type="inferred from homology"/>
<dbReference type="PROSITE" id="PS51257">
    <property type="entry name" value="PROKAR_LIPOPROTEIN"/>
    <property type="match status" value="1"/>
</dbReference>
<reference evidence="4" key="2">
    <citation type="journal article" date="2011" name="J. Biotechnol.">
        <title>Genome sequence of B. amyloliquefaciens type strain DSM7(T) reveals differences to plant-associated B. amyloliquefaciens FZB42.</title>
        <authorList>
            <person name="Ruckert C."/>
            <person name="Blom J."/>
            <person name="Chen X."/>
            <person name="Reva O."/>
            <person name="Borriss R."/>
        </authorList>
    </citation>
    <scope>NUCLEOTIDE SEQUENCE [LARGE SCALE GENOMIC DNA]</scope>
    <source>
        <strain evidence="4">DSM 7</strain>
    </source>
</reference>
<dbReference type="PANTHER" id="PTHR42879">
    <property type="entry name" value="3-OXOACYL-(ACYL-CARRIER-PROTEIN) REDUCTASE"/>
    <property type="match status" value="1"/>
</dbReference>